<feature type="transmembrane region" description="Helical" evidence="10">
    <location>
        <begin position="336"/>
        <end position="358"/>
    </location>
</feature>
<dbReference type="KEGG" id="kbi:30212111"/>
<dbReference type="NCBIfam" id="TIGR00879">
    <property type="entry name" value="SP"/>
    <property type="match status" value="1"/>
</dbReference>
<feature type="domain" description="Major facilitator superfamily (MFS) profile" evidence="11">
    <location>
        <begin position="46"/>
        <end position="487"/>
    </location>
</feature>
<evidence type="ECO:0000313" key="13">
    <source>
        <dbReference type="EMBL" id="WVW85885.1"/>
    </source>
</evidence>
<dbReference type="AlphaFoldDB" id="A0A1B9FX61"/>
<evidence type="ECO:0000256" key="2">
    <source>
        <dbReference type="ARBA" id="ARBA00010992"/>
    </source>
</evidence>
<comment type="similarity">
    <text evidence="2 8">Belongs to the major facilitator superfamily. Sugar transporter (TC 2.A.1.1) family.</text>
</comment>
<reference evidence="12" key="3">
    <citation type="submission" date="2014-01" db="EMBL/GenBank/DDBJ databases">
        <title>Evolution of pathogenesis and genome organization in the Tremellales.</title>
        <authorList>
            <person name="Cuomo C."/>
            <person name="Litvintseva A."/>
            <person name="Heitman J."/>
            <person name="Chen Y."/>
            <person name="Sun S."/>
            <person name="Springer D."/>
            <person name="Dromer F."/>
            <person name="Young S."/>
            <person name="Zeng Q."/>
            <person name="Chapman S."/>
            <person name="Gujja S."/>
            <person name="Saif S."/>
            <person name="Birren B."/>
        </authorList>
    </citation>
    <scope>NUCLEOTIDE SEQUENCE</scope>
    <source>
        <strain evidence="12">CBS 10118</strain>
    </source>
</reference>
<reference evidence="13" key="2">
    <citation type="submission" date="2013-07" db="EMBL/GenBank/DDBJ databases">
        <authorList>
            <consortium name="The Broad Institute Genome Sequencing Platform"/>
            <person name="Cuomo C."/>
            <person name="Litvintseva A."/>
            <person name="Chen Y."/>
            <person name="Heitman J."/>
            <person name="Sun S."/>
            <person name="Springer D."/>
            <person name="Dromer F."/>
            <person name="Young S.K."/>
            <person name="Zeng Q."/>
            <person name="Gargeya S."/>
            <person name="Fitzgerald M."/>
            <person name="Abouelleil A."/>
            <person name="Alvarado L."/>
            <person name="Berlin A.M."/>
            <person name="Chapman S.B."/>
            <person name="Dewar J."/>
            <person name="Goldberg J."/>
            <person name="Griggs A."/>
            <person name="Gujja S."/>
            <person name="Hansen M."/>
            <person name="Howarth C."/>
            <person name="Imamovic A."/>
            <person name="Larimer J."/>
            <person name="McCowan C."/>
            <person name="Murphy C."/>
            <person name="Pearson M."/>
            <person name="Priest M."/>
            <person name="Roberts A."/>
            <person name="Saif S."/>
            <person name="Shea T."/>
            <person name="Sykes S."/>
            <person name="Wortman J."/>
            <person name="Nusbaum C."/>
            <person name="Birren B."/>
        </authorList>
    </citation>
    <scope>NUCLEOTIDE SEQUENCE</scope>
    <source>
        <strain evidence="13">CBS 10118</strain>
    </source>
</reference>
<evidence type="ECO:0000256" key="9">
    <source>
        <dbReference type="SAM" id="MobiDB-lite"/>
    </source>
</evidence>
<protein>
    <recommendedName>
        <fullName evidence="11">Major facilitator superfamily (MFS) profile domain-containing protein</fullName>
    </recommendedName>
</protein>
<evidence type="ECO:0000256" key="10">
    <source>
        <dbReference type="SAM" id="Phobius"/>
    </source>
</evidence>
<dbReference type="FunFam" id="1.20.1250.20:FF:000134">
    <property type="entry name" value="MFS sugar transporter protein"/>
    <property type="match status" value="1"/>
</dbReference>
<dbReference type="RefSeq" id="XP_019044428.1">
    <property type="nucleotide sequence ID" value="XM_019194305.1"/>
</dbReference>
<dbReference type="PROSITE" id="PS00216">
    <property type="entry name" value="SUGAR_TRANSPORT_1"/>
    <property type="match status" value="1"/>
</dbReference>
<name>A0A1B9FX61_9TREE</name>
<keyword evidence="14" id="KW-1185">Reference proteome</keyword>
<proteinExistence type="inferred from homology"/>
<dbReference type="PANTHER" id="PTHR48022">
    <property type="entry name" value="PLASTIDIC GLUCOSE TRANSPORTER 4"/>
    <property type="match status" value="1"/>
</dbReference>
<feature type="transmembrane region" description="Helical" evidence="10">
    <location>
        <begin position="140"/>
        <end position="160"/>
    </location>
</feature>
<gene>
    <name evidence="12" type="ORF">I302_07712</name>
    <name evidence="13" type="ORF">I302_107923</name>
</gene>
<accession>A0A1B9FX61</accession>
<dbReference type="InterPro" id="IPR036259">
    <property type="entry name" value="MFS_trans_sf"/>
</dbReference>
<dbReference type="InterPro" id="IPR003663">
    <property type="entry name" value="Sugar/inositol_transpt"/>
</dbReference>
<dbReference type="PROSITE" id="PS50850">
    <property type="entry name" value="MFS"/>
    <property type="match status" value="1"/>
</dbReference>
<feature type="compositionally biased region" description="Basic and acidic residues" evidence="9">
    <location>
        <begin position="1"/>
        <end position="16"/>
    </location>
</feature>
<evidence type="ECO:0000256" key="6">
    <source>
        <dbReference type="ARBA" id="ARBA00023136"/>
    </source>
</evidence>
<feature type="transmembrane region" description="Helical" evidence="10">
    <location>
        <begin position="208"/>
        <end position="227"/>
    </location>
</feature>
<evidence type="ECO:0000259" key="11">
    <source>
        <dbReference type="PROSITE" id="PS50850"/>
    </source>
</evidence>
<dbReference type="VEuPathDB" id="FungiDB:I302_07712"/>
<keyword evidence="4 10" id="KW-0812">Transmembrane</keyword>
<evidence type="ECO:0000256" key="7">
    <source>
        <dbReference type="ARBA" id="ARBA00049119"/>
    </source>
</evidence>
<dbReference type="InterPro" id="IPR005828">
    <property type="entry name" value="MFS_sugar_transport-like"/>
</dbReference>
<dbReference type="InterPro" id="IPR020846">
    <property type="entry name" value="MFS_dom"/>
</dbReference>
<keyword evidence="5 10" id="KW-1133">Transmembrane helix</keyword>
<comment type="catalytic activity">
    <reaction evidence="7">
        <text>myo-inositol(out) + H(+)(out) = myo-inositol(in) + H(+)(in)</text>
        <dbReference type="Rhea" id="RHEA:60364"/>
        <dbReference type="ChEBI" id="CHEBI:15378"/>
        <dbReference type="ChEBI" id="CHEBI:17268"/>
    </reaction>
</comment>
<dbReference type="PANTHER" id="PTHR48022:SF64">
    <property type="entry name" value="MAJOR FACILITATOR SUPERFAMILY (MFS) PROFILE DOMAIN-CONTAINING PROTEIN"/>
    <property type="match status" value="1"/>
</dbReference>
<evidence type="ECO:0000256" key="5">
    <source>
        <dbReference type="ARBA" id="ARBA00022989"/>
    </source>
</evidence>
<dbReference type="Gene3D" id="1.20.1250.20">
    <property type="entry name" value="MFS general substrate transporter like domains"/>
    <property type="match status" value="1"/>
</dbReference>
<dbReference type="Pfam" id="PF00083">
    <property type="entry name" value="Sugar_tr"/>
    <property type="match status" value="1"/>
</dbReference>
<evidence type="ECO:0000313" key="14">
    <source>
        <dbReference type="Proteomes" id="UP000092730"/>
    </source>
</evidence>
<organism evidence="12">
    <name type="scientific">Kwoniella bestiolae CBS 10118</name>
    <dbReference type="NCBI Taxonomy" id="1296100"/>
    <lineage>
        <taxon>Eukaryota</taxon>
        <taxon>Fungi</taxon>
        <taxon>Dikarya</taxon>
        <taxon>Basidiomycota</taxon>
        <taxon>Agaricomycotina</taxon>
        <taxon>Tremellomycetes</taxon>
        <taxon>Tremellales</taxon>
        <taxon>Cryptococcaceae</taxon>
        <taxon>Kwoniella</taxon>
    </lineage>
</organism>
<sequence length="537" mass="60095">MLQLKGKKDAGKEGRSKSGLGHLEGLRNNTNPKWWLDPALRKLHFMLMMIAFCQITNGYDGSLINNLQSLSTWKESLHHPDANMLGVFGALQVVGGFIACFWASPIADRFGRRYSMLAGGLMIVAAGPLQGFSYSQAQYIIGRVFAGAGNVTAIVGAASLNNELAHPRTRPYITGCYNVIWYVGAVVAAWLCYGLRIQMPTSEWQWRIPSILISFWGFIMIGLFLTIPESPRWLMAKGRDEEAAAILYRLHANGDTSDELVHGEIMEIRAQLDLEKQQKRVSKSWKECFSTPGDRWRMFICIGFATCIGWTGQSIVSYYNTQILTQAGITETLPQLGINGGLTIFDLFTSMFGAWLSGRIGRRPLFLISFGGMTAAHLVVTILSARYAATKVPGLGYAIIAFIWVESGLYNIALNPLSYAYTSEILSFSTRTKGLALYLFTQEWQAIITRYVNPIGLANLGWKYYIVFQVFYVLETLFVYLYFPETKGRTLEEIAEIFDGTTVANQVLNELEVGHVVTENYDSKAEEAGEERQHEQK</sequence>
<feature type="transmembrane region" description="Helical" evidence="10">
    <location>
        <begin position="296"/>
        <end position="316"/>
    </location>
</feature>
<dbReference type="InterPro" id="IPR050360">
    <property type="entry name" value="MFS_Sugar_Transporters"/>
</dbReference>
<dbReference type="EMBL" id="KI894024">
    <property type="protein sequence ID" value="OCF23358.1"/>
    <property type="molecule type" value="Genomic_DNA"/>
</dbReference>
<dbReference type="EMBL" id="CP144547">
    <property type="protein sequence ID" value="WVW85885.1"/>
    <property type="molecule type" value="Genomic_DNA"/>
</dbReference>
<keyword evidence="6 10" id="KW-0472">Membrane</keyword>
<evidence type="ECO:0000313" key="12">
    <source>
        <dbReference type="EMBL" id="OCF23358.1"/>
    </source>
</evidence>
<reference evidence="12" key="1">
    <citation type="submission" date="2013-07" db="EMBL/GenBank/DDBJ databases">
        <title>The Genome Sequence of Cryptococcus bestiolae CBS10118.</title>
        <authorList>
            <consortium name="The Broad Institute Genome Sequencing Platform"/>
            <person name="Cuomo C."/>
            <person name="Litvintseva A."/>
            <person name="Chen Y."/>
            <person name="Heitman J."/>
            <person name="Sun S."/>
            <person name="Springer D."/>
            <person name="Dromer F."/>
            <person name="Young S.K."/>
            <person name="Zeng Q."/>
            <person name="Gargeya S."/>
            <person name="Fitzgerald M."/>
            <person name="Abouelleil A."/>
            <person name="Alvarado L."/>
            <person name="Berlin A.M."/>
            <person name="Chapman S.B."/>
            <person name="Dewar J."/>
            <person name="Goldberg J."/>
            <person name="Griggs A."/>
            <person name="Gujja S."/>
            <person name="Hansen M."/>
            <person name="Howarth C."/>
            <person name="Imamovic A."/>
            <person name="Larimer J."/>
            <person name="McCowan C."/>
            <person name="Murphy C."/>
            <person name="Pearson M."/>
            <person name="Priest M."/>
            <person name="Roberts A."/>
            <person name="Saif S."/>
            <person name="Shea T."/>
            <person name="Sykes S."/>
            <person name="Wortman J."/>
            <person name="Nusbaum C."/>
            <person name="Birren B."/>
        </authorList>
    </citation>
    <scope>NUCLEOTIDE SEQUENCE [LARGE SCALE GENOMIC DNA]</scope>
    <source>
        <strain evidence="12">CBS 10118</strain>
    </source>
</reference>
<dbReference type="GO" id="GO:0016020">
    <property type="term" value="C:membrane"/>
    <property type="evidence" value="ECO:0007669"/>
    <property type="project" value="UniProtKB-SubCell"/>
</dbReference>
<dbReference type="GeneID" id="30212111"/>
<evidence type="ECO:0000256" key="4">
    <source>
        <dbReference type="ARBA" id="ARBA00022692"/>
    </source>
</evidence>
<feature type="transmembrane region" description="Helical" evidence="10">
    <location>
        <begin position="365"/>
        <end position="389"/>
    </location>
</feature>
<feature type="transmembrane region" description="Helical" evidence="10">
    <location>
        <begin position="464"/>
        <end position="483"/>
    </location>
</feature>
<feature type="transmembrane region" description="Helical" evidence="10">
    <location>
        <begin position="172"/>
        <end position="196"/>
    </location>
</feature>
<feature type="transmembrane region" description="Helical" evidence="10">
    <location>
        <begin position="84"/>
        <end position="102"/>
    </location>
</feature>
<evidence type="ECO:0000256" key="3">
    <source>
        <dbReference type="ARBA" id="ARBA00022448"/>
    </source>
</evidence>
<evidence type="ECO:0000256" key="8">
    <source>
        <dbReference type="RuleBase" id="RU003346"/>
    </source>
</evidence>
<dbReference type="GO" id="GO:0005351">
    <property type="term" value="F:carbohydrate:proton symporter activity"/>
    <property type="evidence" value="ECO:0007669"/>
    <property type="project" value="TreeGrafter"/>
</dbReference>
<feature type="transmembrane region" description="Helical" evidence="10">
    <location>
        <begin position="395"/>
        <end position="414"/>
    </location>
</feature>
<reference evidence="13" key="4">
    <citation type="submission" date="2024-02" db="EMBL/GenBank/DDBJ databases">
        <title>Comparative genomics of Cryptococcus and Kwoniella reveals pathogenesis evolution and contrasting modes of karyotype evolution via chromosome fusion or intercentromeric recombination.</title>
        <authorList>
            <person name="Coelho M.A."/>
            <person name="David-Palma M."/>
            <person name="Shea T."/>
            <person name="Bowers K."/>
            <person name="McGinley-Smith S."/>
            <person name="Mohammad A.W."/>
            <person name="Gnirke A."/>
            <person name="Yurkov A.M."/>
            <person name="Nowrousian M."/>
            <person name="Sun S."/>
            <person name="Cuomo C.A."/>
            <person name="Heitman J."/>
        </authorList>
    </citation>
    <scope>NUCLEOTIDE SEQUENCE</scope>
    <source>
        <strain evidence="13">CBS 10118</strain>
    </source>
</reference>
<evidence type="ECO:0000256" key="1">
    <source>
        <dbReference type="ARBA" id="ARBA00004141"/>
    </source>
</evidence>
<dbReference type="OrthoDB" id="6133115at2759"/>
<dbReference type="InterPro" id="IPR005829">
    <property type="entry name" value="Sugar_transporter_CS"/>
</dbReference>
<feature type="transmembrane region" description="Helical" evidence="10">
    <location>
        <begin position="43"/>
        <end position="64"/>
    </location>
</feature>
<feature type="transmembrane region" description="Helical" evidence="10">
    <location>
        <begin position="114"/>
        <end position="134"/>
    </location>
</feature>
<comment type="subcellular location">
    <subcellularLocation>
        <location evidence="1">Membrane</location>
        <topology evidence="1">Multi-pass membrane protein</topology>
    </subcellularLocation>
</comment>
<dbReference type="SUPFAM" id="SSF103473">
    <property type="entry name" value="MFS general substrate transporter"/>
    <property type="match status" value="1"/>
</dbReference>
<dbReference type="Proteomes" id="UP000092730">
    <property type="component" value="Chromosome 7"/>
</dbReference>
<feature type="region of interest" description="Disordered" evidence="9">
    <location>
        <begin position="1"/>
        <end position="24"/>
    </location>
</feature>
<keyword evidence="3 8" id="KW-0813">Transport</keyword>